<dbReference type="InterPro" id="IPR004439">
    <property type="entry name" value="Isocitrate_DH_NADP_dimer_prok"/>
</dbReference>
<evidence type="ECO:0000313" key="16">
    <source>
        <dbReference type="EMBL" id="GBG91125.1"/>
    </source>
</evidence>
<dbReference type="GO" id="GO:0006099">
    <property type="term" value="P:tricarboxylic acid cycle"/>
    <property type="evidence" value="ECO:0007669"/>
    <property type="project" value="UniProtKB-KW"/>
</dbReference>
<comment type="subunit">
    <text evidence="4">Homodimer.</text>
</comment>
<feature type="compositionally biased region" description="Polar residues" evidence="14">
    <location>
        <begin position="548"/>
        <end position="567"/>
    </location>
</feature>
<feature type="compositionally biased region" description="Polar residues" evidence="14">
    <location>
        <begin position="376"/>
        <end position="391"/>
    </location>
</feature>
<comment type="similarity">
    <text evidence="3">Belongs to the isocitrate and isopropylmalate dehydrogenases family.</text>
</comment>
<dbReference type="PROSITE" id="PS50994">
    <property type="entry name" value="INTEGRASE"/>
    <property type="match status" value="1"/>
</dbReference>
<dbReference type="PANTHER" id="PTHR43504">
    <property type="entry name" value="ISOCITRATE DEHYDROGENASE [NADP]"/>
    <property type="match status" value="1"/>
</dbReference>
<dbReference type="GO" id="GO:0004450">
    <property type="term" value="F:isocitrate dehydrogenase (NADP+) activity"/>
    <property type="evidence" value="ECO:0007669"/>
    <property type="project" value="UniProtKB-EC"/>
</dbReference>
<feature type="region of interest" description="Disordered" evidence="14">
    <location>
        <begin position="363"/>
        <end position="411"/>
    </location>
</feature>
<keyword evidence="8" id="KW-0479">Metal-binding</keyword>
<dbReference type="InterPro" id="IPR019818">
    <property type="entry name" value="IsoCit/isopropylmalate_DH_CS"/>
</dbReference>
<dbReference type="SUPFAM" id="SSF53098">
    <property type="entry name" value="Ribonuclease H-like"/>
    <property type="match status" value="1"/>
</dbReference>
<keyword evidence="11" id="KW-0560">Oxidoreductase</keyword>
<feature type="region of interest" description="Disordered" evidence="14">
    <location>
        <begin position="752"/>
        <end position="771"/>
    </location>
</feature>
<evidence type="ECO:0000256" key="12">
    <source>
        <dbReference type="ARBA" id="ARBA00023211"/>
    </source>
</evidence>
<dbReference type="InterPro" id="IPR001584">
    <property type="entry name" value="Integrase_cat-core"/>
</dbReference>
<evidence type="ECO:0000256" key="5">
    <source>
        <dbReference type="ARBA" id="ARBA00013013"/>
    </source>
</evidence>
<evidence type="ECO:0000256" key="10">
    <source>
        <dbReference type="ARBA" id="ARBA00022857"/>
    </source>
</evidence>
<dbReference type="EC" id="1.1.1.42" evidence="5"/>
<evidence type="ECO:0000256" key="7">
    <source>
        <dbReference type="ARBA" id="ARBA00022532"/>
    </source>
</evidence>
<keyword evidence="7" id="KW-0816">Tricarboxylic acid cycle</keyword>
<evidence type="ECO:0000259" key="15">
    <source>
        <dbReference type="PROSITE" id="PS50994"/>
    </source>
</evidence>
<sequence>MAVAAAAKVVSSRLCVPRPSRAPWLPITECACVRFSSLSYLSSAFKSGRSSSGPLSLKRSLSVEGGRRPVGNLPGLPNLWVRAASSISKGPDGTLKVPPDPVIPFIEGDGTGPDIWRAARNVFDEAVDKAYGGKRQLAWKEVLAGEKAFTRTGQWLPDETLQAFRDHLVGIKGPLTTPVGGGIRSLNVALRQELDLYVCLRPVRWYQGVPSPVKHPELVDVVIFRENTEDIYAGIEFERGTPSCYKFQQTLQSLFPERYKKVRFPESSAFGIKPVSEEGSKRLVRAAIKYALGNQRRSVTLVHKILTRPVTFDVIATLNLNGDYLSDAIAAQVGGIGIAPGGNINYQTGHAIFEATHGTAPKYAGQDRSSCPPCGTSKTQEIQQTDDSSGTKYGIDSTRHHRRSSRMPGPRGQRAFGWLQAFTDAVAAAEAQQAAAEAERQRLANEAAAEAQRTAETDEAARNRRNAASTESLIASEHQWTTILQGMIFVPTETQAEPTQAEAERSNLATVMLNVMRGVMWNNKLLQEHLHEERQQRQQYQQDLAAVTASSGTTMKPSSARHPQTDGQTERAHQTAQMMLRMLIRPDQKDWVDRLPDIEFAYNTSVHPAICVTPFELHHGGEKAWIFADLLLPQAADIDVPCSPASIRKYRDLLIKARANMPNAQIRMQQQANRRRLPCPFCEGDRVWVLSEEFALEQDVSRKLLSKWFGPWEVTSAVGDDPAGPSFVINIPPHLTVHGVFHASKLAIYTPPSADEFPGRRSQDPPSMDGH</sequence>
<evidence type="ECO:0000256" key="13">
    <source>
        <dbReference type="ARBA" id="ARBA00023554"/>
    </source>
</evidence>
<protein>
    <recommendedName>
        <fullName evidence="5">isocitrate dehydrogenase (NADP(+))</fullName>
        <ecNumber evidence="5">1.1.1.42</ecNumber>
    </recommendedName>
</protein>
<dbReference type="SMART" id="SM01329">
    <property type="entry name" value="Iso_dh"/>
    <property type="match status" value="1"/>
</dbReference>
<dbReference type="AlphaFoldDB" id="A0A388M9D7"/>
<evidence type="ECO:0000256" key="14">
    <source>
        <dbReference type="SAM" id="MobiDB-lite"/>
    </source>
</evidence>
<feature type="domain" description="Integrase catalytic" evidence="15">
    <location>
        <begin position="539"/>
        <end position="622"/>
    </location>
</feature>
<accession>A0A388M9D7</accession>
<dbReference type="PROSITE" id="PS00470">
    <property type="entry name" value="IDH_IMDH"/>
    <property type="match status" value="1"/>
</dbReference>
<keyword evidence="12" id="KW-0464">Manganese</keyword>
<feature type="region of interest" description="Disordered" evidence="14">
    <location>
        <begin position="548"/>
        <end position="569"/>
    </location>
</feature>
<gene>
    <name evidence="16" type="ORF">CBR_g51927</name>
</gene>
<keyword evidence="9" id="KW-0460">Magnesium</keyword>
<reference evidence="16 17" key="1">
    <citation type="journal article" date="2018" name="Cell">
        <title>The Chara Genome: Secondary Complexity and Implications for Plant Terrestrialization.</title>
        <authorList>
            <person name="Nishiyama T."/>
            <person name="Sakayama H."/>
            <person name="Vries J.D."/>
            <person name="Buschmann H."/>
            <person name="Saint-Marcoux D."/>
            <person name="Ullrich K.K."/>
            <person name="Haas F.B."/>
            <person name="Vanderstraeten L."/>
            <person name="Becker D."/>
            <person name="Lang D."/>
            <person name="Vosolsobe S."/>
            <person name="Rombauts S."/>
            <person name="Wilhelmsson P.K.I."/>
            <person name="Janitza P."/>
            <person name="Kern R."/>
            <person name="Heyl A."/>
            <person name="Rumpler F."/>
            <person name="Villalobos L.I.A.C."/>
            <person name="Clay J.M."/>
            <person name="Skokan R."/>
            <person name="Toyoda A."/>
            <person name="Suzuki Y."/>
            <person name="Kagoshima H."/>
            <person name="Schijlen E."/>
            <person name="Tajeshwar N."/>
            <person name="Catarino B."/>
            <person name="Hetherington A.J."/>
            <person name="Saltykova A."/>
            <person name="Bonnot C."/>
            <person name="Breuninger H."/>
            <person name="Symeonidi A."/>
            <person name="Radhakrishnan G.V."/>
            <person name="Van Nieuwerburgh F."/>
            <person name="Deforce D."/>
            <person name="Chang C."/>
            <person name="Karol K.G."/>
            <person name="Hedrich R."/>
            <person name="Ulvskov P."/>
            <person name="Glockner G."/>
            <person name="Delwiche C.F."/>
            <person name="Petrasek J."/>
            <person name="Van de Peer Y."/>
            <person name="Friml J."/>
            <person name="Beilby M."/>
            <person name="Dolan L."/>
            <person name="Kohara Y."/>
            <person name="Sugano S."/>
            <person name="Fujiyama A."/>
            <person name="Delaux P.-M."/>
            <person name="Quint M."/>
            <person name="TheiBen G."/>
            <person name="Hagemann M."/>
            <person name="Harholt J."/>
            <person name="Dunand C."/>
            <person name="Zachgo S."/>
            <person name="Langdale J."/>
            <person name="Maumus F."/>
            <person name="Straeten D.V.D."/>
            <person name="Gould S.B."/>
            <person name="Rensing S.A."/>
        </authorList>
    </citation>
    <scope>NUCLEOTIDE SEQUENCE [LARGE SCALE GENOMIC DNA]</scope>
    <source>
        <strain evidence="16 17">S276</strain>
    </source>
</reference>
<dbReference type="STRING" id="69332.A0A388M9D7"/>
<organism evidence="16 17">
    <name type="scientific">Chara braunii</name>
    <name type="common">Braun's stonewort</name>
    <dbReference type="NCBI Taxonomy" id="69332"/>
    <lineage>
        <taxon>Eukaryota</taxon>
        <taxon>Viridiplantae</taxon>
        <taxon>Streptophyta</taxon>
        <taxon>Charophyceae</taxon>
        <taxon>Charales</taxon>
        <taxon>Characeae</taxon>
        <taxon>Chara</taxon>
    </lineage>
</organism>
<evidence type="ECO:0000256" key="9">
    <source>
        <dbReference type="ARBA" id="ARBA00022842"/>
    </source>
</evidence>
<evidence type="ECO:0000256" key="1">
    <source>
        <dbReference type="ARBA" id="ARBA00001936"/>
    </source>
</evidence>
<evidence type="ECO:0000256" key="6">
    <source>
        <dbReference type="ARBA" id="ARBA00022435"/>
    </source>
</evidence>
<dbReference type="EMBL" id="BFEA01000874">
    <property type="protein sequence ID" value="GBG91125.1"/>
    <property type="molecule type" value="Genomic_DNA"/>
</dbReference>
<dbReference type="SUPFAM" id="SSF53659">
    <property type="entry name" value="Isocitrate/Isopropylmalate dehydrogenase-like"/>
    <property type="match status" value="1"/>
</dbReference>
<comment type="catalytic activity">
    <reaction evidence="13">
        <text>D-threo-isocitrate + NADP(+) = 2-oxoglutarate + CO2 + NADPH</text>
        <dbReference type="Rhea" id="RHEA:19629"/>
        <dbReference type="ChEBI" id="CHEBI:15562"/>
        <dbReference type="ChEBI" id="CHEBI:16526"/>
        <dbReference type="ChEBI" id="CHEBI:16810"/>
        <dbReference type="ChEBI" id="CHEBI:57783"/>
        <dbReference type="ChEBI" id="CHEBI:58349"/>
        <dbReference type="EC" id="1.1.1.42"/>
    </reaction>
</comment>
<keyword evidence="6" id="KW-0329">Glyoxylate bypass</keyword>
<evidence type="ECO:0000256" key="4">
    <source>
        <dbReference type="ARBA" id="ARBA00011738"/>
    </source>
</evidence>
<dbReference type="Gene3D" id="3.40.718.10">
    <property type="entry name" value="Isopropylmalate Dehydrogenase"/>
    <property type="match status" value="2"/>
</dbReference>
<evidence type="ECO:0000256" key="3">
    <source>
        <dbReference type="ARBA" id="ARBA00007769"/>
    </source>
</evidence>
<feature type="compositionally biased region" description="Basic and acidic residues" evidence="14">
    <location>
        <begin position="453"/>
        <end position="462"/>
    </location>
</feature>
<dbReference type="OrthoDB" id="419183at2759"/>
<feature type="region of interest" description="Disordered" evidence="14">
    <location>
        <begin position="437"/>
        <end position="471"/>
    </location>
</feature>
<proteinExistence type="inferred from homology"/>
<dbReference type="GO" id="GO:0006097">
    <property type="term" value="P:glyoxylate cycle"/>
    <property type="evidence" value="ECO:0007669"/>
    <property type="project" value="UniProtKB-KW"/>
</dbReference>
<dbReference type="GO" id="GO:0003676">
    <property type="term" value="F:nucleic acid binding"/>
    <property type="evidence" value="ECO:0007669"/>
    <property type="project" value="InterPro"/>
</dbReference>
<dbReference type="Proteomes" id="UP000265515">
    <property type="component" value="Unassembled WGS sequence"/>
</dbReference>
<name>A0A388M9D7_CHABU</name>
<dbReference type="InterPro" id="IPR036397">
    <property type="entry name" value="RNaseH_sf"/>
</dbReference>
<evidence type="ECO:0000256" key="11">
    <source>
        <dbReference type="ARBA" id="ARBA00023002"/>
    </source>
</evidence>
<dbReference type="GO" id="GO:0051287">
    <property type="term" value="F:NAD binding"/>
    <property type="evidence" value="ECO:0007669"/>
    <property type="project" value="InterPro"/>
</dbReference>
<keyword evidence="17" id="KW-1185">Reference proteome</keyword>
<comment type="cofactor">
    <cofactor evidence="2">
        <name>Mg(2+)</name>
        <dbReference type="ChEBI" id="CHEBI:18420"/>
    </cofactor>
</comment>
<comment type="cofactor">
    <cofactor evidence="1">
        <name>Mn(2+)</name>
        <dbReference type="ChEBI" id="CHEBI:29035"/>
    </cofactor>
</comment>
<dbReference type="InterPro" id="IPR024084">
    <property type="entry name" value="IsoPropMal-DH-like_dom"/>
</dbReference>
<keyword evidence="10" id="KW-0521">NADP</keyword>
<dbReference type="Gene3D" id="3.30.420.10">
    <property type="entry name" value="Ribonuclease H-like superfamily/Ribonuclease H"/>
    <property type="match status" value="1"/>
</dbReference>
<comment type="caution">
    <text evidence="16">The sequence shown here is derived from an EMBL/GenBank/DDBJ whole genome shotgun (WGS) entry which is preliminary data.</text>
</comment>
<dbReference type="GO" id="GO:0015074">
    <property type="term" value="P:DNA integration"/>
    <property type="evidence" value="ECO:0007669"/>
    <property type="project" value="InterPro"/>
</dbReference>
<dbReference type="GO" id="GO:0000287">
    <property type="term" value="F:magnesium ion binding"/>
    <property type="evidence" value="ECO:0007669"/>
    <property type="project" value="InterPro"/>
</dbReference>
<evidence type="ECO:0000313" key="17">
    <source>
        <dbReference type="Proteomes" id="UP000265515"/>
    </source>
</evidence>
<evidence type="ECO:0000256" key="2">
    <source>
        <dbReference type="ARBA" id="ARBA00001946"/>
    </source>
</evidence>
<evidence type="ECO:0000256" key="8">
    <source>
        <dbReference type="ARBA" id="ARBA00022723"/>
    </source>
</evidence>
<dbReference type="Gramene" id="GBG91125">
    <property type="protein sequence ID" value="GBG91125"/>
    <property type="gene ID" value="CBR_g51927"/>
</dbReference>
<dbReference type="Pfam" id="PF00180">
    <property type="entry name" value="Iso_dh"/>
    <property type="match status" value="1"/>
</dbReference>
<dbReference type="PANTHER" id="PTHR43504:SF1">
    <property type="entry name" value="ISOCITRATE DEHYDROGENASE [NADP]"/>
    <property type="match status" value="1"/>
</dbReference>
<dbReference type="InterPro" id="IPR012337">
    <property type="entry name" value="RNaseH-like_sf"/>
</dbReference>